<dbReference type="Pfam" id="PF13374">
    <property type="entry name" value="TPR_10"/>
    <property type="match status" value="1"/>
</dbReference>
<evidence type="ECO:0000256" key="2">
    <source>
        <dbReference type="SAM" id="Phobius"/>
    </source>
</evidence>
<dbReference type="InterPro" id="IPR019734">
    <property type="entry name" value="TPR_rpt"/>
</dbReference>
<dbReference type="PROSITE" id="PS50005">
    <property type="entry name" value="TPR"/>
    <property type="match status" value="2"/>
</dbReference>
<protein>
    <submittedName>
        <fullName evidence="3">Tetratricopeptide repeat protein</fullName>
    </submittedName>
</protein>
<feature type="repeat" description="TPR" evidence="1">
    <location>
        <begin position="230"/>
        <end position="263"/>
    </location>
</feature>
<feature type="repeat" description="TPR" evidence="1">
    <location>
        <begin position="190"/>
        <end position="223"/>
    </location>
</feature>
<accession>A0A937XIG4</accession>
<comment type="caution">
    <text evidence="3">The sequence shown here is derived from an EMBL/GenBank/DDBJ whole genome shotgun (WGS) entry which is preliminary data.</text>
</comment>
<dbReference type="SUPFAM" id="SSF48452">
    <property type="entry name" value="TPR-like"/>
    <property type="match status" value="1"/>
</dbReference>
<feature type="transmembrane region" description="Helical" evidence="2">
    <location>
        <begin position="12"/>
        <end position="32"/>
    </location>
</feature>
<dbReference type="Gene3D" id="1.25.40.10">
    <property type="entry name" value="Tetratricopeptide repeat domain"/>
    <property type="match status" value="1"/>
</dbReference>
<proteinExistence type="predicted"/>
<gene>
    <name evidence="3" type="ORF">FJY68_09020</name>
</gene>
<keyword evidence="2" id="KW-0812">Transmembrane</keyword>
<sequence length="417" mass="45523">MGTLSGQNVDAAAAWIVLLLLLLVAVLVGFELRRFSRERRRLRPKGVRGRLDVIRGDQHRMKEYIGDLHADAAVWRPFEHGLAAMALHQWGEAIGFFREAQAKANGAQFVPIANQIGVCHYMQARPDDAIGDFEEAARLATEYGDELGKAPALGNIAAIRYDYGDLAGALDYLQTALALVRKSGDQRVQAPYLDSIGSIYRELGDPEKALQFHEEALAISRGSGDSPGVASCLGNMGSSYCDKDELDEALQHFEKALAVSRDAGDRWGMAGLLAKVATVRRYRGELDEALALHEEALALLREIGYQAGVARELGSIGLILVDKKLYRQATPALAQALSTFLSMGTAHGQRQAILGLSKCDDRLGREEMQAMLEQAGLGDAVAADVLARVDKLRLRRPRQSRRRRAPFVLGRLAAGAR</sequence>
<keyword evidence="2" id="KW-0472">Membrane</keyword>
<keyword evidence="1" id="KW-0802">TPR repeat</keyword>
<dbReference type="SMART" id="SM00028">
    <property type="entry name" value="TPR"/>
    <property type="match status" value="6"/>
</dbReference>
<evidence type="ECO:0000256" key="1">
    <source>
        <dbReference type="PROSITE-ProRule" id="PRU00339"/>
    </source>
</evidence>
<dbReference type="InterPro" id="IPR011990">
    <property type="entry name" value="TPR-like_helical_dom_sf"/>
</dbReference>
<dbReference type="Proteomes" id="UP000779900">
    <property type="component" value="Unassembled WGS sequence"/>
</dbReference>
<name>A0A937XIG4_UNCW3</name>
<organism evidence="3 4">
    <name type="scientific">candidate division WOR-3 bacterium</name>
    <dbReference type="NCBI Taxonomy" id="2052148"/>
    <lineage>
        <taxon>Bacteria</taxon>
        <taxon>Bacteria division WOR-3</taxon>
    </lineage>
</organism>
<dbReference type="PANTHER" id="PTHR10098">
    <property type="entry name" value="RAPSYN-RELATED"/>
    <property type="match status" value="1"/>
</dbReference>
<dbReference type="EMBL" id="VGIR01000053">
    <property type="protein sequence ID" value="MBM3331974.1"/>
    <property type="molecule type" value="Genomic_DNA"/>
</dbReference>
<dbReference type="Pfam" id="PF13424">
    <property type="entry name" value="TPR_12"/>
    <property type="match status" value="2"/>
</dbReference>
<reference evidence="3" key="1">
    <citation type="submission" date="2019-03" db="EMBL/GenBank/DDBJ databases">
        <title>Lake Tanganyika Metagenome-Assembled Genomes (MAGs).</title>
        <authorList>
            <person name="Tran P."/>
        </authorList>
    </citation>
    <scope>NUCLEOTIDE SEQUENCE</scope>
    <source>
        <strain evidence="3">K_DeepCast_150m_m2_040</strain>
    </source>
</reference>
<keyword evidence="2" id="KW-1133">Transmembrane helix</keyword>
<dbReference type="AlphaFoldDB" id="A0A937XIG4"/>
<evidence type="ECO:0000313" key="4">
    <source>
        <dbReference type="Proteomes" id="UP000779900"/>
    </source>
</evidence>
<evidence type="ECO:0000313" key="3">
    <source>
        <dbReference type="EMBL" id="MBM3331974.1"/>
    </source>
</evidence>